<reference evidence="5 6" key="1">
    <citation type="submission" date="2018-08" db="EMBL/GenBank/DDBJ databases">
        <title>A genome reference for cultivated species of the human gut microbiota.</title>
        <authorList>
            <person name="Zou Y."/>
            <person name="Xue W."/>
            <person name="Luo G."/>
        </authorList>
    </citation>
    <scope>NUCLEOTIDE SEQUENCE [LARGE SCALE GENOMIC DNA]</scope>
    <source>
        <strain evidence="5 6">TF09-3</strain>
    </source>
</reference>
<protein>
    <submittedName>
        <fullName evidence="5">AraC family transcriptional regulator</fullName>
    </submittedName>
</protein>
<dbReference type="SUPFAM" id="SSF46689">
    <property type="entry name" value="Homeodomain-like"/>
    <property type="match status" value="1"/>
</dbReference>
<dbReference type="Gene3D" id="1.10.10.60">
    <property type="entry name" value="Homeodomain-like"/>
    <property type="match status" value="2"/>
</dbReference>
<dbReference type="SMART" id="SM00342">
    <property type="entry name" value="HTH_ARAC"/>
    <property type="match status" value="1"/>
</dbReference>
<evidence type="ECO:0000256" key="2">
    <source>
        <dbReference type="ARBA" id="ARBA00023125"/>
    </source>
</evidence>
<dbReference type="PROSITE" id="PS01124">
    <property type="entry name" value="HTH_ARAC_FAMILY_2"/>
    <property type="match status" value="1"/>
</dbReference>
<keyword evidence="2" id="KW-0238">DNA-binding</keyword>
<accession>A0A3E4PRF9</accession>
<evidence type="ECO:0000259" key="4">
    <source>
        <dbReference type="PROSITE" id="PS01124"/>
    </source>
</evidence>
<dbReference type="RefSeq" id="WP_105309699.1">
    <property type="nucleotide sequence ID" value="NZ_QSRA01000011.1"/>
</dbReference>
<sequence>MIHGSDYLSKLYNDLITNTPQTFSMNISSEFGPGRIAQTKIKHGVILSDWQMRYQSDTDVNMQGPGNDEYMQIIFCLNDGVSWGIMNEPRSITLQKNESCIYAGTERAEYICYKKNSDFSFKTIKIPITYFAQLLSEYFEGQEVTVYRKKLLEGISKIPVTPIMEQILAEMNQFSQYRGSLGYLYLDGKLLELLSVYLGEVLELDILMGKNITMSRTERTAIMETKRIIDSQIAFAPSCKELSRLVHLSVPKLSRGFSSLYGISIHQYIIDQRLAQAAQLLLDGDRNVSEIASIVGYGKPSNFAAAFKKRYGVIPKNYRETRFNGSNE</sequence>
<dbReference type="EMBL" id="QSRA01000011">
    <property type="protein sequence ID" value="RGK82644.1"/>
    <property type="molecule type" value="Genomic_DNA"/>
</dbReference>
<comment type="caution">
    <text evidence="5">The sequence shown here is derived from an EMBL/GenBank/DDBJ whole genome shotgun (WGS) entry which is preliminary data.</text>
</comment>
<dbReference type="InterPro" id="IPR053142">
    <property type="entry name" value="PchR_regulatory_protein"/>
</dbReference>
<dbReference type="Proteomes" id="UP000261324">
    <property type="component" value="Unassembled WGS sequence"/>
</dbReference>
<dbReference type="InterPro" id="IPR009057">
    <property type="entry name" value="Homeodomain-like_sf"/>
</dbReference>
<dbReference type="InterPro" id="IPR020449">
    <property type="entry name" value="Tscrpt_reg_AraC-type_HTH"/>
</dbReference>
<dbReference type="PANTHER" id="PTHR47893">
    <property type="entry name" value="REGULATORY PROTEIN PCHR"/>
    <property type="match status" value="1"/>
</dbReference>
<evidence type="ECO:0000256" key="3">
    <source>
        <dbReference type="ARBA" id="ARBA00023163"/>
    </source>
</evidence>
<feature type="domain" description="HTH araC/xylS-type" evidence="4">
    <location>
        <begin position="223"/>
        <end position="321"/>
    </location>
</feature>
<organism evidence="5 6">
    <name type="scientific">Dorea formicigenerans</name>
    <dbReference type="NCBI Taxonomy" id="39486"/>
    <lineage>
        <taxon>Bacteria</taxon>
        <taxon>Bacillati</taxon>
        <taxon>Bacillota</taxon>
        <taxon>Clostridia</taxon>
        <taxon>Lachnospirales</taxon>
        <taxon>Lachnospiraceae</taxon>
        <taxon>Dorea</taxon>
    </lineage>
</organism>
<keyword evidence="3" id="KW-0804">Transcription</keyword>
<dbReference type="GO" id="GO:0003700">
    <property type="term" value="F:DNA-binding transcription factor activity"/>
    <property type="evidence" value="ECO:0007669"/>
    <property type="project" value="InterPro"/>
</dbReference>
<evidence type="ECO:0000256" key="1">
    <source>
        <dbReference type="ARBA" id="ARBA00023015"/>
    </source>
</evidence>
<proteinExistence type="predicted"/>
<evidence type="ECO:0000313" key="5">
    <source>
        <dbReference type="EMBL" id="RGK82644.1"/>
    </source>
</evidence>
<dbReference type="AlphaFoldDB" id="A0A3E4PRF9"/>
<dbReference type="Pfam" id="PF12833">
    <property type="entry name" value="HTH_18"/>
    <property type="match status" value="1"/>
</dbReference>
<dbReference type="PANTHER" id="PTHR47893:SF1">
    <property type="entry name" value="REGULATORY PROTEIN PCHR"/>
    <property type="match status" value="1"/>
</dbReference>
<dbReference type="PRINTS" id="PR00032">
    <property type="entry name" value="HTHARAC"/>
</dbReference>
<name>A0A3E4PRF9_9FIRM</name>
<dbReference type="InterPro" id="IPR018060">
    <property type="entry name" value="HTH_AraC"/>
</dbReference>
<evidence type="ECO:0000313" key="6">
    <source>
        <dbReference type="Proteomes" id="UP000261324"/>
    </source>
</evidence>
<gene>
    <name evidence="5" type="ORF">DXC93_09055</name>
</gene>
<dbReference type="GO" id="GO:0043565">
    <property type="term" value="F:sequence-specific DNA binding"/>
    <property type="evidence" value="ECO:0007669"/>
    <property type="project" value="InterPro"/>
</dbReference>
<keyword evidence="1" id="KW-0805">Transcription regulation</keyword>